<comment type="caution">
    <text evidence="1">The sequence shown here is derived from an EMBL/GenBank/DDBJ whole genome shotgun (WGS) entry which is preliminary data.</text>
</comment>
<reference evidence="1 2" key="1">
    <citation type="submission" date="2012-09" db="EMBL/GenBank/DDBJ databases">
        <title>Genome Sequence of alkane-degrading Bacterium Alcanivorax jadensis T9.</title>
        <authorList>
            <person name="Lai Q."/>
            <person name="Shao Z."/>
        </authorList>
    </citation>
    <scope>NUCLEOTIDE SEQUENCE [LARGE SCALE GENOMIC DNA]</scope>
    <source>
        <strain evidence="1 2">T9</strain>
    </source>
</reference>
<accession>A0ABR4W9G0</accession>
<dbReference type="PROSITE" id="PS51257">
    <property type="entry name" value="PROKAR_LIPOPROTEIN"/>
    <property type="match status" value="1"/>
</dbReference>
<evidence type="ECO:0000313" key="2">
    <source>
        <dbReference type="Proteomes" id="UP000029443"/>
    </source>
</evidence>
<protein>
    <recommendedName>
        <fullName evidence="3">Lipoprotein</fullName>
    </recommendedName>
</protein>
<dbReference type="Gene3D" id="1.25.40.10">
    <property type="entry name" value="Tetratricopeptide repeat domain"/>
    <property type="match status" value="1"/>
</dbReference>
<sequence>MRKASLVMAALLGGCATLGDPERRVSEALAEDNYASAAAIIEDTHPDHDQYALLQEQYPGIILASDQYRQRLILEAEAMSRKQRWQQAHTLIEAHRDKVVDPSALDELLTALTSLEEYQFNQLLAERRRAQALALQESTGLTDKLSGFHLPRAKQERQQLANERFVVVEDLTRLGEYFAQRQQWLLARDLLSAAHRLAPDQPPSAQLAKAQQILNDASQRARARHNRGLLTEAEQLMARYQRNGQLESLLAARHFLKQHQNNPVLVDHRERLEQWARRRFSEEMNTGEALYARGQYREAYRIWKQVAPLYPDNEELNKKLERSRRVLANLRNLQDD</sequence>
<keyword evidence="2" id="KW-1185">Reference proteome</keyword>
<proteinExistence type="predicted"/>
<name>A0ABR4W9G0_9GAMM</name>
<evidence type="ECO:0000313" key="1">
    <source>
        <dbReference type="EMBL" id="KGD59995.1"/>
    </source>
</evidence>
<dbReference type="RefSeq" id="WP_232222139.1">
    <property type="nucleotide sequence ID" value="NZ_ARXU01000015.1"/>
</dbReference>
<organism evidence="1 2">
    <name type="scientific">Alcanivorax jadensis T9</name>
    <dbReference type="NCBI Taxonomy" id="1177181"/>
    <lineage>
        <taxon>Bacteria</taxon>
        <taxon>Pseudomonadati</taxon>
        <taxon>Pseudomonadota</taxon>
        <taxon>Gammaproteobacteria</taxon>
        <taxon>Oceanospirillales</taxon>
        <taxon>Alcanivoracaceae</taxon>
        <taxon>Alcanivorax</taxon>
    </lineage>
</organism>
<gene>
    <name evidence="1" type="ORF">T9A_02951</name>
</gene>
<dbReference type="SUPFAM" id="SSF48452">
    <property type="entry name" value="TPR-like"/>
    <property type="match status" value="1"/>
</dbReference>
<dbReference type="InterPro" id="IPR011990">
    <property type="entry name" value="TPR-like_helical_dom_sf"/>
</dbReference>
<dbReference type="Proteomes" id="UP000029443">
    <property type="component" value="Unassembled WGS sequence"/>
</dbReference>
<dbReference type="EMBL" id="ARXU01000015">
    <property type="protein sequence ID" value="KGD59995.1"/>
    <property type="molecule type" value="Genomic_DNA"/>
</dbReference>
<evidence type="ECO:0008006" key="3">
    <source>
        <dbReference type="Google" id="ProtNLM"/>
    </source>
</evidence>